<dbReference type="PANTHER" id="PTHR11349">
    <property type="entry name" value="NUCLEOSIDE DIPHOSPHATE KINASE"/>
    <property type="match status" value="1"/>
</dbReference>
<dbReference type="InterPro" id="IPR036850">
    <property type="entry name" value="NDK-like_dom_sf"/>
</dbReference>
<dbReference type="EMBL" id="LGGD01000298">
    <property type="protein sequence ID" value="KUK59648.1"/>
    <property type="molecule type" value="Genomic_DNA"/>
</dbReference>
<dbReference type="GO" id="GO:0006183">
    <property type="term" value="P:GTP biosynthetic process"/>
    <property type="evidence" value="ECO:0007669"/>
    <property type="project" value="InterPro"/>
</dbReference>
<dbReference type="Gene3D" id="3.30.70.141">
    <property type="entry name" value="Nucleoside diphosphate kinase-like domain"/>
    <property type="match status" value="1"/>
</dbReference>
<evidence type="ECO:0000259" key="8">
    <source>
        <dbReference type="Pfam" id="PF00334"/>
    </source>
</evidence>
<evidence type="ECO:0000256" key="5">
    <source>
        <dbReference type="ARBA" id="ARBA00022679"/>
    </source>
</evidence>
<keyword evidence="5" id="KW-0808">Transferase</keyword>
<evidence type="ECO:0000256" key="1">
    <source>
        <dbReference type="ARBA" id="ARBA00001946"/>
    </source>
</evidence>
<comment type="similarity">
    <text evidence="2 7">Belongs to the NDK family.</text>
</comment>
<evidence type="ECO:0000313" key="9">
    <source>
        <dbReference type="EMBL" id="KUK59648.1"/>
    </source>
</evidence>
<comment type="caution">
    <text evidence="7">Lacks conserved residue(s) required for the propagation of feature annotation.</text>
</comment>
<dbReference type="InterPro" id="IPR001564">
    <property type="entry name" value="Nucleoside_diP_kinase"/>
</dbReference>
<dbReference type="AlphaFoldDB" id="A0A101GJJ4"/>
<dbReference type="SUPFAM" id="SSF54919">
    <property type="entry name" value="Nucleoside diphosphate kinase, NDK"/>
    <property type="match status" value="1"/>
</dbReference>
<organism evidence="9 10">
    <name type="scientific">Methanoculleus marisnigri</name>
    <dbReference type="NCBI Taxonomy" id="2198"/>
    <lineage>
        <taxon>Archaea</taxon>
        <taxon>Methanobacteriati</taxon>
        <taxon>Methanobacteriota</taxon>
        <taxon>Stenosarchaea group</taxon>
        <taxon>Methanomicrobia</taxon>
        <taxon>Methanomicrobiales</taxon>
        <taxon>Methanomicrobiaceae</taxon>
        <taxon>Methanoculleus</taxon>
    </lineage>
</organism>
<dbReference type="Proteomes" id="UP000054323">
    <property type="component" value="Unassembled WGS sequence"/>
</dbReference>
<dbReference type="InterPro" id="IPR034907">
    <property type="entry name" value="NDK-like_dom"/>
</dbReference>
<keyword evidence="6 9" id="KW-0418">Kinase</keyword>
<keyword evidence="4" id="KW-0597">Phosphoprotein</keyword>
<evidence type="ECO:0000256" key="4">
    <source>
        <dbReference type="ARBA" id="ARBA00022553"/>
    </source>
</evidence>
<dbReference type="GO" id="GO:0006228">
    <property type="term" value="P:UTP biosynthetic process"/>
    <property type="evidence" value="ECO:0007669"/>
    <property type="project" value="InterPro"/>
</dbReference>
<evidence type="ECO:0000256" key="3">
    <source>
        <dbReference type="ARBA" id="ARBA00012966"/>
    </source>
</evidence>
<evidence type="ECO:0000256" key="7">
    <source>
        <dbReference type="PROSITE-ProRule" id="PRU00706"/>
    </source>
</evidence>
<reference evidence="10" key="1">
    <citation type="journal article" date="2015" name="MBio">
        <title>Genome-Resolved Metagenomic Analysis Reveals Roles for Candidate Phyla and Other Microbial Community Members in Biogeochemical Transformations in Oil Reservoirs.</title>
        <authorList>
            <person name="Hu P."/>
            <person name="Tom L."/>
            <person name="Singh A."/>
            <person name="Thomas B.C."/>
            <person name="Baker B.J."/>
            <person name="Piceno Y.M."/>
            <person name="Andersen G.L."/>
            <person name="Banfield J.F."/>
        </authorList>
    </citation>
    <scope>NUCLEOTIDE SEQUENCE [LARGE SCALE GENOMIC DNA]</scope>
</reference>
<dbReference type="GO" id="GO:0006241">
    <property type="term" value="P:CTP biosynthetic process"/>
    <property type="evidence" value="ECO:0007669"/>
    <property type="project" value="InterPro"/>
</dbReference>
<evidence type="ECO:0000256" key="6">
    <source>
        <dbReference type="ARBA" id="ARBA00022777"/>
    </source>
</evidence>
<dbReference type="PROSITE" id="PS51374">
    <property type="entry name" value="NDPK_LIKE"/>
    <property type="match status" value="1"/>
</dbReference>
<protein>
    <recommendedName>
        <fullName evidence="3">nucleoside-diphosphate kinase</fullName>
        <ecNumber evidence="3">2.7.4.6</ecNumber>
    </recommendedName>
</protein>
<accession>A0A101GJJ4</accession>
<dbReference type="Pfam" id="PF00334">
    <property type="entry name" value="NDK"/>
    <property type="match status" value="1"/>
</dbReference>
<comment type="cofactor">
    <cofactor evidence="1">
        <name>Mg(2+)</name>
        <dbReference type="ChEBI" id="CHEBI:18420"/>
    </cofactor>
</comment>
<evidence type="ECO:0000313" key="10">
    <source>
        <dbReference type="Proteomes" id="UP000054323"/>
    </source>
</evidence>
<gene>
    <name evidence="9" type="ORF">XD82_1841</name>
</gene>
<dbReference type="EC" id="2.7.4.6" evidence="3"/>
<proteinExistence type="inferred from homology"/>
<sequence length="56" mass="6392">MDRTFVMVKPDGVQRGLVGEIVSRFEAKGLKLAGAKLELLPEERVVEQYREHLQKP</sequence>
<comment type="caution">
    <text evidence="9">The sequence shown here is derived from an EMBL/GenBank/DDBJ whole genome shotgun (WGS) entry which is preliminary data.</text>
</comment>
<dbReference type="PRINTS" id="PR01243">
    <property type="entry name" value="NUCDPKINASE"/>
</dbReference>
<name>A0A101GJJ4_9EURY</name>
<evidence type="ECO:0000256" key="2">
    <source>
        <dbReference type="ARBA" id="ARBA00008142"/>
    </source>
</evidence>
<feature type="domain" description="Nucleoside diphosphate kinase-like" evidence="8">
    <location>
        <begin position="2"/>
        <end position="56"/>
    </location>
</feature>
<dbReference type="GO" id="GO:0004550">
    <property type="term" value="F:nucleoside diphosphate kinase activity"/>
    <property type="evidence" value="ECO:0007669"/>
    <property type="project" value="UniProtKB-EC"/>
</dbReference>
<dbReference type="PATRIC" id="fig|2198.4.peg.540"/>